<organism evidence="2 3">
    <name type="scientific">Eschrichtius robustus</name>
    <name type="common">California gray whale</name>
    <name type="synonym">Eschrichtius gibbosus</name>
    <dbReference type="NCBI Taxonomy" id="9764"/>
    <lineage>
        <taxon>Eukaryota</taxon>
        <taxon>Metazoa</taxon>
        <taxon>Chordata</taxon>
        <taxon>Craniata</taxon>
        <taxon>Vertebrata</taxon>
        <taxon>Euteleostomi</taxon>
        <taxon>Mammalia</taxon>
        <taxon>Eutheria</taxon>
        <taxon>Laurasiatheria</taxon>
        <taxon>Artiodactyla</taxon>
        <taxon>Whippomorpha</taxon>
        <taxon>Cetacea</taxon>
        <taxon>Mysticeti</taxon>
        <taxon>Eschrichtiidae</taxon>
        <taxon>Eschrichtius</taxon>
    </lineage>
</organism>
<evidence type="ECO:0000313" key="2">
    <source>
        <dbReference type="EMBL" id="KAJ8792724.1"/>
    </source>
</evidence>
<evidence type="ECO:0000256" key="1">
    <source>
        <dbReference type="SAM" id="Coils"/>
    </source>
</evidence>
<keyword evidence="3" id="KW-1185">Reference proteome</keyword>
<feature type="coiled-coil region" evidence="1">
    <location>
        <begin position="220"/>
        <end position="261"/>
    </location>
</feature>
<accession>A0AB34HQA3</accession>
<name>A0AB34HQA3_ESCRO</name>
<comment type="caution">
    <text evidence="2">The sequence shown here is derived from an EMBL/GenBank/DDBJ whole genome shotgun (WGS) entry which is preliminary data.</text>
</comment>
<dbReference type="Pfam" id="PF05557">
    <property type="entry name" value="MAD"/>
    <property type="match status" value="1"/>
</dbReference>
<dbReference type="InterPro" id="IPR008672">
    <property type="entry name" value="Mad1"/>
</dbReference>
<protein>
    <submittedName>
        <fullName evidence="2">Uncharacterized protein</fullName>
    </submittedName>
</protein>
<proteinExistence type="predicted"/>
<gene>
    <name evidence="2" type="ORF">J1605_019544</name>
</gene>
<keyword evidence="1" id="KW-0175">Coiled coil</keyword>
<dbReference type="EMBL" id="JAIQCJ010001083">
    <property type="protein sequence ID" value="KAJ8792724.1"/>
    <property type="molecule type" value="Genomic_DNA"/>
</dbReference>
<evidence type="ECO:0000313" key="3">
    <source>
        <dbReference type="Proteomes" id="UP001159641"/>
    </source>
</evidence>
<reference evidence="2 3" key="1">
    <citation type="submission" date="2022-11" db="EMBL/GenBank/DDBJ databases">
        <title>Whole genome sequence of Eschrichtius robustus ER-17-0199.</title>
        <authorList>
            <person name="Bruniche-Olsen A."/>
            <person name="Black A.N."/>
            <person name="Fields C.J."/>
            <person name="Walden K."/>
            <person name="Dewoody J.A."/>
        </authorList>
    </citation>
    <scope>NUCLEOTIDE SEQUENCE [LARGE SCALE GENOMIC DNA]</scope>
    <source>
        <strain evidence="2">ER-17-0199</strain>
        <tissue evidence="2">Blubber</tissue>
    </source>
</reference>
<dbReference type="GO" id="GO:0007094">
    <property type="term" value="P:mitotic spindle assembly checkpoint signaling"/>
    <property type="evidence" value="ECO:0007669"/>
    <property type="project" value="InterPro"/>
</dbReference>
<sequence length="294" mass="32162">MRHGWASTRVPAAGVLAAVLVLRSCPGCLQDRNGVLAALPIELVVTLLSAETLTSVRRAWRIFSFGGFPEELWWHQGPLSSSSGWLCGRPRALTPQTDTHTASVTARPLAPGCRSGGWSWEEVDVEGGCAVWGPCGGRPVVPLDPCCLSGLGQFVAGPQESQSQAAAAQAALCGQCQQHRLLALRALDSAGRLWKRPTLGWYLTSPCRRTELRICGRLRARGLEKARLQLQEEVRQLSSQLLEERKKREMHEALARRLQKRVLLLTKAPTFARVFAKCGAPRTTSDLCPHFSIS</sequence>
<dbReference type="Proteomes" id="UP001159641">
    <property type="component" value="Unassembled WGS sequence"/>
</dbReference>
<dbReference type="AlphaFoldDB" id="A0AB34HQA3"/>